<dbReference type="GO" id="GO:0008270">
    <property type="term" value="F:zinc ion binding"/>
    <property type="evidence" value="ECO:0007669"/>
    <property type="project" value="UniProtKB-KW"/>
</dbReference>
<dbReference type="PANTHER" id="PTHR46214">
    <property type="entry name" value="ZINC FINGER, RING-CH-TYPE"/>
    <property type="match status" value="1"/>
</dbReference>
<dbReference type="InterPro" id="IPR011016">
    <property type="entry name" value="Znf_RING-CH"/>
</dbReference>
<dbReference type="EMBL" id="BKCJ010001474">
    <property type="protein sequence ID" value="GEU41721.1"/>
    <property type="molecule type" value="Genomic_DNA"/>
</dbReference>
<proteinExistence type="predicted"/>
<evidence type="ECO:0000256" key="2">
    <source>
        <dbReference type="ARBA" id="ARBA00022771"/>
    </source>
</evidence>
<feature type="transmembrane region" description="Helical" evidence="4">
    <location>
        <begin position="12"/>
        <end position="33"/>
    </location>
</feature>
<evidence type="ECO:0000313" key="6">
    <source>
        <dbReference type="EMBL" id="GEU41721.1"/>
    </source>
</evidence>
<keyword evidence="4" id="KW-0472">Membrane</keyword>
<dbReference type="SUPFAM" id="SSF57850">
    <property type="entry name" value="RING/U-box"/>
    <property type="match status" value="1"/>
</dbReference>
<evidence type="ECO:0000256" key="4">
    <source>
        <dbReference type="SAM" id="Phobius"/>
    </source>
</evidence>
<protein>
    <submittedName>
        <fullName evidence="6">RINGv domain-containing protein</fullName>
    </submittedName>
</protein>
<keyword evidence="3" id="KW-0862">Zinc</keyword>
<dbReference type="PANTHER" id="PTHR46214:SF30">
    <property type="entry name" value="OS01G0850200 PROTEIN"/>
    <property type="match status" value="1"/>
</dbReference>
<feature type="domain" description="RING-CH-type" evidence="5">
    <location>
        <begin position="35"/>
        <end position="72"/>
    </location>
</feature>
<name>A0A6L2JX60_TANCI</name>
<sequence>MGGSSRKMRGFGGFFIWILMVTKLVMVVATVLVSHGDSDSGGVIELGCNCKGDLGAAHKQCAETWFKFRSNFIAVIIKRGLQIVEVNPQVM</sequence>
<comment type="caution">
    <text evidence="6">The sequence shown here is derived from an EMBL/GenBank/DDBJ whole genome shotgun (WGS) entry which is preliminary data.</text>
</comment>
<organism evidence="6">
    <name type="scientific">Tanacetum cinerariifolium</name>
    <name type="common">Dalmatian daisy</name>
    <name type="synonym">Chrysanthemum cinerariifolium</name>
    <dbReference type="NCBI Taxonomy" id="118510"/>
    <lineage>
        <taxon>Eukaryota</taxon>
        <taxon>Viridiplantae</taxon>
        <taxon>Streptophyta</taxon>
        <taxon>Embryophyta</taxon>
        <taxon>Tracheophyta</taxon>
        <taxon>Spermatophyta</taxon>
        <taxon>Magnoliopsida</taxon>
        <taxon>eudicotyledons</taxon>
        <taxon>Gunneridae</taxon>
        <taxon>Pentapetalae</taxon>
        <taxon>asterids</taxon>
        <taxon>campanulids</taxon>
        <taxon>Asterales</taxon>
        <taxon>Asteraceae</taxon>
        <taxon>Asteroideae</taxon>
        <taxon>Anthemideae</taxon>
        <taxon>Anthemidinae</taxon>
        <taxon>Tanacetum</taxon>
    </lineage>
</organism>
<dbReference type="InterPro" id="IPR013083">
    <property type="entry name" value="Znf_RING/FYVE/PHD"/>
</dbReference>
<gene>
    <name evidence="6" type="ORF">Tci_013699</name>
</gene>
<dbReference type="SMART" id="SM00744">
    <property type="entry name" value="RINGv"/>
    <property type="match status" value="1"/>
</dbReference>
<dbReference type="Pfam" id="PF12906">
    <property type="entry name" value="RINGv"/>
    <property type="match status" value="1"/>
</dbReference>
<evidence type="ECO:0000256" key="3">
    <source>
        <dbReference type="ARBA" id="ARBA00022833"/>
    </source>
</evidence>
<accession>A0A6L2JX60</accession>
<evidence type="ECO:0000256" key="1">
    <source>
        <dbReference type="ARBA" id="ARBA00022723"/>
    </source>
</evidence>
<keyword evidence="1" id="KW-0479">Metal-binding</keyword>
<keyword evidence="4" id="KW-1133">Transmembrane helix</keyword>
<dbReference type="AlphaFoldDB" id="A0A6L2JX60"/>
<evidence type="ECO:0000259" key="5">
    <source>
        <dbReference type="SMART" id="SM00744"/>
    </source>
</evidence>
<keyword evidence="4" id="KW-0812">Transmembrane</keyword>
<reference evidence="6" key="1">
    <citation type="journal article" date="2019" name="Sci. Rep.">
        <title>Draft genome of Tanacetum cinerariifolium, the natural source of mosquito coil.</title>
        <authorList>
            <person name="Yamashiro T."/>
            <person name="Shiraishi A."/>
            <person name="Satake H."/>
            <person name="Nakayama K."/>
        </authorList>
    </citation>
    <scope>NUCLEOTIDE SEQUENCE</scope>
</reference>
<keyword evidence="2" id="KW-0863">Zinc-finger</keyword>
<dbReference type="Gene3D" id="3.30.40.10">
    <property type="entry name" value="Zinc/RING finger domain, C3HC4 (zinc finger)"/>
    <property type="match status" value="1"/>
</dbReference>